<dbReference type="KEGG" id="din:Selin_1822"/>
<keyword evidence="4 13" id="KW-0560">Oxidoreductase</keyword>
<reference evidence="20 21" key="1">
    <citation type="submission" date="2010-12" db="EMBL/GenBank/DDBJ databases">
        <title>Complete sequence of Desulfurispirillum indicum S5.</title>
        <authorList>
            <consortium name="US DOE Joint Genome Institute"/>
            <person name="Lucas S."/>
            <person name="Copeland A."/>
            <person name="Lapidus A."/>
            <person name="Cheng J.-F."/>
            <person name="Goodwin L."/>
            <person name="Pitluck S."/>
            <person name="Chertkov O."/>
            <person name="Held B."/>
            <person name="Detter J.C."/>
            <person name="Han C."/>
            <person name="Tapia R."/>
            <person name="Land M."/>
            <person name="Hauser L."/>
            <person name="Kyrpides N."/>
            <person name="Ivanova N."/>
            <person name="Mikhailova N."/>
            <person name="Haggblom M."/>
            <person name="Rauschenbach I."/>
            <person name="Bini E."/>
            <person name="Woyke T."/>
        </authorList>
    </citation>
    <scope>NUCLEOTIDE SEQUENCE [LARGE SCALE GENOMIC DNA]</scope>
    <source>
        <strain evidence="21">ATCC BAA-1389 / DSM 22839 / S5</strain>
    </source>
</reference>
<evidence type="ECO:0000256" key="3">
    <source>
        <dbReference type="ARBA" id="ARBA00022857"/>
    </source>
</evidence>
<dbReference type="HOGENOM" id="CLU_033449_0_2_0"/>
<feature type="binding site" evidence="13">
    <location>
        <position position="251"/>
    </location>
    <ligand>
        <name>sn-glycerol 3-phosphate</name>
        <dbReference type="ChEBI" id="CHEBI:57597"/>
    </ligand>
</feature>
<dbReference type="SUPFAM" id="SSF48179">
    <property type="entry name" value="6-phosphogluconate dehydrogenase C-terminal domain-like"/>
    <property type="match status" value="1"/>
</dbReference>
<feature type="binding site" evidence="13">
    <location>
        <position position="253"/>
    </location>
    <ligand>
        <name>sn-glycerol 3-phosphate</name>
        <dbReference type="ChEBI" id="CHEBI:57597"/>
    </ligand>
</feature>
<name>E6W1K0_DESIS</name>
<keyword evidence="2 13" id="KW-0444">Lipid biosynthesis</keyword>
<evidence type="ECO:0000256" key="12">
    <source>
        <dbReference type="ARBA" id="ARBA00080511"/>
    </source>
</evidence>
<feature type="binding site" evidence="16">
    <location>
        <position position="252"/>
    </location>
    <ligand>
        <name>NAD(+)</name>
        <dbReference type="ChEBI" id="CHEBI:57540"/>
    </ligand>
</feature>
<evidence type="ECO:0000313" key="20">
    <source>
        <dbReference type="EMBL" id="ADU66549.1"/>
    </source>
</evidence>
<dbReference type="GO" id="GO:0051287">
    <property type="term" value="F:NAD binding"/>
    <property type="evidence" value="ECO:0007669"/>
    <property type="project" value="InterPro"/>
</dbReference>
<proteinExistence type="inferred from homology"/>
<keyword evidence="13" id="KW-0547">Nucleotide-binding</keyword>
<dbReference type="GO" id="GO:0046167">
    <property type="term" value="P:glycerol-3-phosphate biosynthetic process"/>
    <property type="evidence" value="ECO:0007669"/>
    <property type="project" value="UniProtKB-UniRule"/>
</dbReference>
<feature type="active site" description="Proton acceptor" evidence="13 14">
    <location>
        <position position="188"/>
    </location>
</feature>
<dbReference type="PANTHER" id="PTHR11728">
    <property type="entry name" value="GLYCEROL-3-PHOSPHATE DEHYDROGENASE"/>
    <property type="match status" value="1"/>
</dbReference>
<dbReference type="EC" id="1.1.1.94" evidence="10 13"/>
<organism evidence="20 21">
    <name type="scientific">Desulfurispirillum indicum (strain ATCC BAA-1389 / DSM 22839 / S5)</name>
    <dbReference type="NCBI Taxonomy" id="653733"/>
    <lineage>
        <taxon>Bacteria</taxon>
        <taxon>Pseudomonadati</taxon>
        <taxon>Chrysiogenota</taxon>
        <taxon>Chrysiogenia</taxon>
        <taxon>Chrysiogenales</taxon>
        <taxon>Chrysiogenaceae</taxon>
        <taxon>Desulfurispirillum</taxon>
    </lineage>
</organism>
<feature type="binding site" evidence="13">
    <location>
        <position position="188"/>
    </location>
    <ligand>
        <name>sn-glycerol 3-phosphate</name>
        <dbReference type="ChEBI" id="CHEBI:57597"/>
    </ligand>
</feature>
<dbReference type="FunFam" id="3.40.50.720:FF:000019">
    <property type="entry name" value="Glycerol-3-phosphate dehydrogenase [NAD(P)+]"/>
    <property type="match status" value="1"/>
</dbReference>
<dbReference type="GO" id="GO:0005829">
    <property type="term" value="C:cytosol"/>
    <property type="evidence" value="ECO:0007669"/>
    <property type="project" value="TreeGrafter"/>
</dbReference>
<feature type="domain" description="Glycerol-3-phosphate dehydrogenase NAD-dependent N-terminal" evidence="18">
    <location>
        <begin position="2"/>
        <end position="155"/>
    </location>
</feature>
<keyword evidence="8 13" id="KW-1208">Phospholipid metabolism</keyword>
<dbReference type="PANTHER" id="PTHR11728:SF1">
    <property type="entry name" value="GLYCEROL-3-PHOSPHATE DEHYDROGENASE [NAD(+)] 2, CHLOROPLASTIC"/>
    <property type="match status" value="1"/>
</dbReference>
<evidence type="ECO:0000256" key="6">
    <source>
        <dbReference type="ARBA" id="ARBA00023098"/>
    </source>
</evidence>
<keyword evidence="6 13" id="KW-0443">Lipid metabolism</keyword>
<evidence type="ECO:0000256" key="2">
    <source>
        <dbReference type="ARBA" id="ARBA00022516"/>
    </source>
</evidence>
<feature type="binding site" evidence="13">
    <location>
        <position position="11"/>
    </location>
    <ligand>
        <name>NADPH</name>
        <dbReference type="ChEBI" id="CHEBI:57783"/>
    </ligand>
</feature>
<comment type="catalytic activity">
    <reaction evidence="13">
        <text>sn-glycerol 3-phosphate + NAD(+) = dihydroxyacetone phosphate + NADH + H(+)</text>
        <dbReference type="Rhea" id="RHEA:11092"/>
        <dbReference type="ChEBI" id="CHEBI:15378"/>
        <dbReference type="ChEBI" id="CHEBI:57540"/>
        <dbReference type="ChEBI" id="CHEBI:57597"/>
        <dbReference type="ChEBI" id="CHEBI:57642"/>
        <dbReference type="ChEBI" id="CHEBI:57945"/>
        <dbReference type="EC" id="1.1.1.94"/>
    </reaction>
</comment>
<dbReference type="FunCoup" id="E6W1K0">
    <property type="interactions" value="425"/>
</dbReference>
<dbReference type="SUPFAM" id="SSF51735">
    <property type="entry name" value="NAD(P)-binding Rossmann-fold domains"/>
    <property type="match status" value="1"/>
</dbReference>
<dbReference type="Proteomes" id="UP000002572">
    <property type="component" value="Chromosome"/>
</dbReference>
<comment type="pathway">
    <text evidence="13">Membrane lipid metabolism; glycerophospholipid metabolism.</text>
</comment>
<feature type="binding site" evidence="16">
    <location>
        <begin position="7"/>
        <end position="12"/>
    </location>
    <ligand>
        <name>NAD(+)</name>
        <dbReference type="ChEBI" id="CHEBI:57540"/>
    </ligand>
</feature>
<feature type="binding site" evidence="13">
    <location>
        <position position="252"/>
    </location>
    <ligand>
        <name>NADPH</name>
        <dbReference type="ChEBI" id="CHEBI:57783"/>
    </ligand>
</feature>
<dbReference type="STRING" id="653733.Selin_1822"/>
<dbReference type="InParanoid" id="E6W1K0"/>
<dbReference type="PROSITE" id="PS00957">
    <property type="entry name" value="NAD_G3PDH"/>
    <property type="match status" value="1"/>
</dbReference>
<dbReference type="Pfam" id="PF07479">
    <property type="entry name" value="NAD_Gly3P_dh_C"/>
    <property type="match status" value="1"/>
</dbReference>
<evidence type="ECO:0000256" key="14">
    <source>
        <dbReference type="PIRSR" id="PIRSR000114-1"/>
    </source>
</evidence>
<dbReference type="GO" id="GO:0006650">
    <property type="term" value="P:glycerophospholipid metabolic process"/>
    <property type="evidence" value="ECO:0007669"/>
    <property type="project" value="UniProtKB-UniRule"/>
</dbReference>
<feature type="binding site" evidence="16">
    <location>
        <position position="137"/>
    </location>
    <ligand>
        <name>NAD(+)</name>
        <dbReference type="ChEBI" id="CHEBI:57540"/>
    </ligand>
</feature>
<dbReference type="InterPro" id="IPR011128">
    <property type="entry name" value="G3P_DH_NAD-dep_N"/>
</dbReference>
<feature type="binding site" evidence="13">
    <location>
        <position position="276"/>
    </location>
    <ligand>
        <name>NADPH</name>
        <dbReference type="ChEBI" id="CHEBI:57783"/>
    </ligand>
</feature>
<dbReference type="Pfam" id="PF01210">
    <property type="entry name" value="NAD_Gly3P_dh_N"/>
    <property type="match status" value="1"/>
</dbReference>
<evidence type="ECO:0000256" key="13">
    <source>
        <dbReference type="HAMAP-Rule" id="MF_00394"/>
    </source>
</evidence>
<dbReference type="GO" id="GO:0141153">
    <property type="term" value="F:glycerol-3-phosphate dehydrogenase (NADP+) activity"/>
    <property type="evidence" value="ECO:0007669"/>
    <property type="project" value="RHEA"/>
</dbReference>
<protein>
    <recommendedName>
        <fullName evidence="11 13">Glycerol-3-phosphate dehydrogenase [NAD(P)+]</fullName>
        <ecNumber evidence="10 13">1.1.1.94</ecNumber>
    </recommendedName>
    <alternativeName>
        <fullName evidence="13">NAD(P)(+)-dependent glycerol-3-phosphate dehydrogenase</fullName>
    </alternativeName>
    <alternativeName>
        <fullName evidence="12 13">NAD(P)H-dependent dihydroxyacetone-phosphate reductase</fullName>
    </alternativeName>
</protein>
<feature type="binding site" evidence="13">
    <location>
        <position position="135"/>
    </location>
    <ligand>
        <name>sn-glycerol 3-phosphate</name>
        <dbReference type="ChEBI" id="CHEBI:57597"/>
    </ligand>
</feature>
<evidence type="ECO:0000256" key="1">
    <source>
        <dbReference type="ARBA" id="ARBA00011009"/>
    </source>
</evidence>
<comment type="subcellular location">
    <subcellularLocation>
        <location evidence="13">Cytoplasm</location>
    </subcellularLocation>
</comment>
<feature type="binding site" evidence="13">
    <location>
        <position position="104"/>
    </location>
    <ligand>
        <name>sn-glycerol 3-phosphate</name>
        <dbReference type="ChEBI" id="CHEBI:57597"/>
    </ligand>
</feature>
<dbReference type="eggNOG" id="COG0240">
    <property type="taxonomic scope" value="Bacteria"/>
</dbReference>
<feature type="binding site" evidence="13">
    <location>
        <position position="137"/>
    </location>
    <ligand>
        <name>NADPH</name>
        <dbReference type="ChEBI" id="CHEBI:57783"/>
    </ligand>
</feature>
<feature type="binding site" evidence="13">
    <location>
        <position position="48"/>
    </location>
    <ligand>
        <name>NADPH</name>
        <dbReference type="ChEBI" id="CHEBI:57783"/>
    </ligand>
</feature>
<comment type="catalytic activity">
    <reaction evidence="9">
        <text>sn-glycerol 3-phosphate + NADP(+) = dihydroxyacetone phosphate + NADPH + H(+)</text>
        <dbReference type="Rhea" id="RHEA:11096"/>
        <dbReference type="ChEBI" id="CHEBI:15378"/>
        <dbReference type="ChEBI" id="CHEBI:57597"/>
        <dbReference type="ChEBI" id="CHEBI:57642"/>
        <dbReference type="ChEBI" id="CHEBI:57783"/>
        <dbReference type="ChEBI" id="CHEBI:58349"/>
        <dbReference type="EC" id="1.1.1.94"/>
    </reaction>
    <physiologicalReaction direction="right-to-left" evidence="9">
        <dbReference type="Rhea" id="RHEA:11098"/>
    </physiologicalReaction>
</comment>
<keyword evidence="21" id="KW-1185">Reference proteome</keyword>
<evidence type="ECO:0000256" key="16">
    <source>
        <dbReference type="PIRSR" id="PIRSR000114-3"/>
    </source>
</evidence>
<feature type="binding site" evidence="13">
    <location>
        <position position="31"/>
    </location>
    <ligand>
        <name>NADPH</name>
        <dbReference type="ChEBI" id="CHEBI:57783"/>
    </ligand>
</feature>
<evidence type="ECO:0000313" key="21">
    <source>
        <dbReference type="Proteomes" id="UP000002572"/>
    </source>
</evidence>
<dbReference type="NCBIfam" id="NF000942">
    <property type="entry name" value="PRK00094.1-4"/>
    <property type="match status" value="1"/>
</dbReference>
<dbReference type="EMBL" id="CP002432">
    <property type="protein sequence ID" value="ADU66549.1"/>
    <property type="molecule type" value="Genomic_DNA"/>
</dbReference>
<evidence type="ECO:0000256" key="17">
    <source>
        <dbReference type="RuleBase" id="RU000437"/>
    </source>
</evidence>
<dbReference type="GO" id="GO:0141152">
    <property type="term" value="F:glycerol-3-phosphate dehydrogenase (NAD+) activity"/>
    <property type="evidence" value="ECO:0007669"/>
    <property type="project" value="RHEA"/>
</dbReference>
<evidence type="ECO:0000259" key="18">
    <source>
        <dbReference type="Pfam" id="PF01210"/>
    </source>
</evidence>
<dbReference type="Gene3D" id="3.40.50.720">
    <property type="entry name" value="NAD(P)-binding Rossmann-like Domain"/>
    <property type="match status" value="1"/>
</dbReference>
<dbReference type="UniPathway" id="UPA00940"/>
<dbReference type="InterPro" id="IPR036291">
    <property type="entry name" value="NAD(P)-bd_dom_sf"/>
</dbReference>
<evidence type="ECO:0000256" key="5">
    <source>
        <dbReference type="ARBA" id="ARBA00023027"/>
    </source>
</evidence>
<comment type="caution">
    <text evidence="13">Lacks conserved residue(s) required for the propagation of feature annotation.</text>
</comment>
<feature type="domain" description="Glycerol-3-phosphate dehydrogenase NAD-dependent C-terminal" evidence="19">
    <location>
        <begin position="177"/>
        <end position="315"/>
    </location>
</feature>
<feature type="binding site" evidence="13">
    <location>
        <position position="133"/>
    </location>
    <ligand>
        <name>sn-glycerol 3-phosphate</name>
        <dbReference type="ChEBI" id="CHEBI:57597"/>
    </ligand>
</feature>
<feature type="binding site" evidence="13">
    <location>
        <position position="10"/>
    </location>
    <ligand>
        <name>NADPH</name>
        <dbReference type="ChEBI" id="CHEBI:57783"/>
    </ligand>
</feature>
<evidence type="ECO:0000256" key="9">
    <source>
        <dbReference type="ARBA" id="ARBA00052716"/>
    </source>
</evidence>
<dbReference type="HAMAP" id="MF_00394">
    <property type="entry name" value="NAD_Glyc3P_dehydrog"/>
    <property type="match status" value="1"/>
</dbReference>
<dbReference type="NCBIfam" id="NF000940">
    <property type="entry name" value="PRK00094.1-2"/>
    <property type="match status" value="1"/>
</dbReference>
<evidence type="ECO:0000256" key="11">
    <source>
        <dbReference type="ARBA" id="ARBA00069372"/>
    </source>
</evidence>
<evidence type="ECO:0000256" key="15">
    <source>
        <dbReference type="PIRSR" id="PIRSR000114-2"/>
    </source>
</evidence>
<dbReference type="InterPro" id="IPR006109">
    <property type="entry name" value="G3P_DH_NAD-dep_C"/>
</dbReference>
<keyword evidence="7 13" id="KW-0594">Phospholipid biosynthesis</keyword>
<evidence type="ECO:0000256" key="8">
    <source>
        <dbReference type="ARBA" id="ARBA00023264"/>
    </source>
</evidence>
<keyword evidence="3 13" id="KW-0521">NADP</keyword>
<keyword evidence="5 13" id="KW-0520">NAD</keyword>
<dbReference type="InterPro" id="IPR008927">
    <property type="entry name" value="6-PGluconate_DH-like_C_sf"/>
</dbReference>
<dbReference type="FunFam" id="1.10.1040.10:FF:000001">
    <property type="entry name" value="Glycerol-3-phosphate dehydrogenase [NAD(P)+]"/>
    <property type="match status" value="1"/>
</dbReference>
<feature type="binding site" evidence="13">
    <location>
        <position position="252"/>
    </location>
    <ligand>
        <name>sn-glycerol 3-phosphate</name>
        <dbReference type="ChEBI" id="CHEBI:57597"/>
    </ligand>
</feature>
<feature type="binding site" evidence="15">
    <location>
        <begin position="252"/>
        <end position="253"/>
    </location>
    <ligand>
        <name>substrate</name>
    </ligand>
</feature>
<dbReference type="GO" id="GO:0005975">
    <property type="term" value="P:carbohydrate metabolic process"/>
    <property type="evidence" value="ECO:0007669"/>
    <property type="project" value="InterPro"/>
</dbReference>
<sequence length="331" mass="35430">MKCAVIGAGSWGTALAHHLASTGREVLIFAREEEVAEEINGSRRNSLYLPDMELHAMEATTDYGRLFSPYELYLWAVPVQKSRRLLQDIGSYLELGTPIVNASKGIENETLLLPHQIFADILGPHANVSTLSGPSFAREVVQGVPTAVTIASPKTRTGSGLQDIFSNTSFRAYTTKDVMGVEICAAVKNVIAIASGICHGLGLGHNATAALITRGLAEITRLVVKCGGHSQTASGLAGVGDLVLTCTGGLSRNRTVGERLARGETLGDITAGMNMVAEGVQTCQSTHELALQKGVDMPITAEVYRILFEDKDVCQGIRDLMNRDLKAEHWS</sequence>
<dbReference type="OrthoDB" id="9812273at2"/>
<dbReference type="GO" id="GO:0046168">
    <property type="term" value="P:glycerol-3-phosphate catabolic process"/>
    <property type="evidence" value="ECO:0007669"/>
    <property type="project" value="InterPro"/>
</dbReference>
<comment type="function">
    <text evidence="13">Catalyzes the reduction of the glycolytic intermediate dihydroxyacetone phosphate (DHAP) to sn-glycerol 3-phosphate (G3P), the key precursor for phospholipid synthesis.</text>
</comment>
<feature type="binding site" evidence="13">
    <location>
        <position position="278"/>
    </location>
    <ligand>
        <name>NADPH</name>
        <dbReference type="ChEBI" id="CHEBI:57783"/>
    </ligand>
</feature>
<gene>
    <name evidence="13" type="primary">gpsA</name>
    <name evidence="20" type="ordered locus">Selin_1822</name>
</gene>
<feature type="binding site" evidence="13">
    <location>
        <position position="241"/>
    </location>
    <ligand>
        <name>sn-glycerol 3-phosphate</name>
        <dbReference type="ChEBI" id="CHEBI:57597"/>
    </ligand>
</feature>
<evidence type="ECO:0000256" key="7">
    <source>
        <dbReference type="ARBA" id="ARBA00023209"/>
    </source>
</evidence>
<dbReference type="PRINTS" id="PR00077">
    <property type="entry name" value="GPDHDRGNASE"/>
</dbReference>
<keyword evidence="13" id="KW-0963">Cytoplasm</keyword>
<feature type="binding site" evidence="13">
    <location>
        <position position="104"/>
    </location>
    <ligand>
        <name>NADPH</name>
        <dbReference type="ChEBI" id="CHEBI:57783"/>
    </ligand>
</feature>
<dbReference type="Gene3D" id="1.10.1040.10">
    <property type="entry name" value="N-(1-d-carboxylethyl)-l-norvaline Dehydrogenase, domain 2"/>
    <property type="match status" value="1"/>
</dbReference>
<evidence type="ECO:0000256" key="4">
    <source>
        <dbReference type="ARBA" id="ARBA00023002"/>
    </source>
</evidence>
<dbReference type="GO" id="GO:0008654">
    <property type="term" value="P:phospholipid biosynthetic process"/>
    <property type="evidence" value="ECO:0007669"/>
    <property type="project" value="UniProtKB-KW"/>
</dbReference>
<dbReference type="InterPro" id="IPR013328">
    <property type="entry name" value="6PGD_dom2"/>
</dbReference>
<dbReference type="PIRSF" id="PIRSF000114">
    <property type="entry name" value="Glycerol-3-P_dh"/>
    <property type="match status" value="1"/>
</dbReference>
<dbReference type="AlphaFoldDB" id="E6W1K0"/>
<dbReference type="InterPro" id="IPR006168">
    <property type="entry name" value="G3P_DH_NAD-dep"/>
</dbReference>
<dbReference type="RefSeq" id="WP_013506429.1">
    <property type="nucleotide sequence ID" value="NC_014836.1"/>
</dbReference>
<comment type="similarity">
    <text evidence="1 13 17">Belongs to the NAD-dependent glycerol-3-phosphate dehydrogenase family.</text>
</comment>
<evidence type="ECO:0000259" key="19">
    <source>
        <dbReference type="Pfam" id="PF07479"/>
    </source>
</evidence>
<feature type="binding site" evidence="15">
    <location>
        <position position="104"/>
    </location>
    <ligand>
        <name>substrate</name>
    </ligand>
</feature>
<accession>E6W1K0</accession>
<evidence type="ECO:0000256" key="10">
    <source>
        <dbReference type="ARBA" id="ARBA00066687"/>
    </source>
</evidence>